<evidence type="ECO:0000313" key="1">
    <source>
        <dbReference type="EMBL" id="MBK1870864.1"/>
    </source>
</evidence>
<sequence length="98" mass="10122">MPASPAFAAADCEFTDPGKAFSVEGAVLNVGAANDLVVEMGYRKVVAIQDRKRGCIAYVQARKAAGCAKGKAATAKGKTFVITFTPVVLPGADSVKCR</sequence>
<protein>
    <submittedName>
        <fullName evidence="1">Uncharacterized protein</fullName>
    </submittedName>
</protein>
<keyword evidence="2" id="KW-1185">Reference proteome</keyword>
<reference evidence="1" key="1">
    <citation type="submission" date="2021-01" db="EMBL/GenBank/DDBJ databases">
        <authorList>
            <person name="Sun Q."/>
        </authorList>
    </citation>
    <scope>NUCLEOTIDE SEQUENCE</scope>
    <source>
        <strain evidence="1">YIM B02566</strain>
    </source>
</reference>
<gene>
    <name evidence="1" type="ORF">JHL16_31150</name>
</gene>
<evidence type="ECO:0000313" key="2">
    <source>
        <dbReference type="Proteomes" id="UP000616151"/>
    </source>
</evidence>
<name>A0ACC5RE04_9HYPH</name>
<dbReference type="EMBL" id="JAENHL010000008">
    <property type="protein sequence ID" value="MBK1870864.1"/>
    <property type="molecule type" value="Genomic_DNA"/>
</dbReference>
<proteinExistence type="predicted"/>
<dbReference type="Proteomes" id="UP000616151">
    <property type="component" value="Unassembled WGS sequence"/>
</dbReference>
<comment type="caution">
    <text evidence="1">The sequence shown here is derived from an EMBL/GenBank/DDBJ whole genome shotgun (WGS) entry which is preliminary data.</text>
</comment>
<accession>A0ACC5RE04</accession>
<organism evidence="1 2">
    <name type="scientific">Taklimakanibacter albus</name>
    <dbReference type="NCBI Taxonomy" id="2800327"/>
    <lineage>
        <taxon>Bacteria</taxon>
        <taxon>Pseudomonadati</taxon>
        <taxon>Pseudomonadota</taxon>
        <taxon>Alphaproteobacteria</taxon>
        <taxon>Hyphomicrobiales</taxon>
        <taxon>Aestuariivirgaceae</taxon>
        <taxon>Taklimakanibacter</taxon>
    </lineage>
</organism>